<sequence>MLRLSAIAGALRTSSDTLMAASSGSPPFRLAEEQAPYSAESEHERTRRLIALFKALSQHRQGALLAQLTTEAAETQS</sequence>
<protein>
    <submittedName>
        <fullName evidence="1">Uncharacterized protein</fullName>
    </submittedName>
</protein>
<name>M2T8F5_9SPHN</name>
<proteinExistence type="predicted"/>
<dbReference type="Proteomes" id="UP000011717">
    <property type="component" value="Unassembled WGS sequence"/>
</dbReference>
<evidence type="ECO:0000313" key="2">
    <source>
        <dbReference type="Proteomes" id="UP000011717"/>
    </source>
</evidence>
<comment type="caution">
    <text evidence="1">The sequence shown here is derived from an EMBL/GenBank/DDBJ whole genome shotgun (WGS) entry which is preliminary data.</text>
</comment>
<reference evidence="1 2" key="1">
    <citation type="journal article" date="2013" name="Genome Announc.">
        <title>Draft Genome Sequence of Strain JLT2015T, Belonging to the Family Sphingomonadaceae of the Alphaproteobacteria.</title>
        <authorList>
            <person name="Tang K."/>
            <person name="Liu K."/>
            <person name="Li S."/>
            <person name="Jiao N."/>
        </authorList>
    </citation>
    <scope>NUCLEOTIDE SEQUENCE [LARGE SCALE GENOMIC DNA]</scope>
    <source>
        <strain evidence="1 2">JLT2015</strain>
    </source>
</reference>
<keyword evidence="2" id="KW-1185">Reference proteome</keyword>
<organism evidence="1 2">
    <name type="scientific">Pacificimonas flava</name>
    <dbReference type="NCBI Taxonomy" id="1234595"/>
    <lineage>
        <taxon>Bacteria</taxon>
        <taxon>Pseudomonadati</taxon>
        <taxon>Pseudomonadota</taxon>
        <taxon>Alphaproteobacteria</taxon>
        <taxon>Sphingomonadales</taxon>
        <taxon>Sphingosinicellaceae</taxon>
        <taxon>Pacificimonas</taxon>
    </lineage>
</organism>
<dbReference type="EMBL" id="AMRV01000005">
    <property type="protein sequence ID" value="EMD82789.1"/>
    <property type="molecule type" value="Genomic_DNA"/>
</dbReference>
<accession>M2T8F5</accession>
<evidence type="ECO:0000313" key="1">
    <source>
        <dbReference type="EMBL" id="EMD82789.1"/>
    </source>
</evidence>
<dbReference type="AlphaFoldDB" id="M2T8F5"/>
<gene>
    <name evidence="1" type="ORF">C725_1829</name>
</gene>